<keyword evidence="18" id="KW-1185">Reference proteome</keyword>
<dbReference type="CDD" id="cd17873">
    <property type="entry name" value="FlhF"/>
    <property type="match status" value="1"/>
</dbReference>
<keyword evidence="7" id="KW-1005">Bacterial flagellum biogenesis</keyword>
<comment type="similarity">
    <text evidence="2">Belongs to the GTP-binding SRP family.</text>
</comment>
<dbReference type="InterPro" id="IPR020006">
    <property type="entry name" value="FlhF"/>
</dbReference>
<evidence type="ECO:0000256" key="6">
    <source>
        <dbReference type="ARBA" id="ARBA00022741"/>
    </source>
</evidence>
<dbReference type="SMART" id="SM00382">
    <property type="entry name" value="AAA"/>
    <property type="match status" value="1"/>
</dbReference>
<evidence type="ECO:0000256" key="13">
    <source>
        <dbReference type="NCBIfam" id="TIGR03499"/>
    </source>
</evidence>
<evidence type="ECO:0000256" key="1">
    <source>
        <dbReference type="ARBA" id="ARBA00004413"/>
    </source>
</evidence>
<keyword evidence="4" id="KW-0813">Transport</keyword>
<keyword evidence="17" id="KW-0282">Flagellum</keyword>
<feature type="compositionally biased region" description="Polar residues" evidence="14">
    <location>
        <begin position="131"/>
        <end position="152"/>
    </location>
</feature>
<dbReference type="Gene3D" id="1.20.120.1380">
    <property type="entry name" value="Flagellar FlhF biosynthesis protein, N domain"/>
    <property type="match status" value="1"/>
</dbReference>
<dbReference type="InterPro" id="IPR027417">
    <property type="entry name" value="P-loop_NTPase"/>
</dbReference>
<evidence type="ECO:0000256" key="2">
    <source>
        <dbReference type="ARBA" id="ARBA00008531"/>
    </source>
</evidence>
<dbReference type="RefSeq" id="WP_379927429.1">
    <property type="nucleotide sequence ID" value="NZ_JBHUMM010000001.1"/>
</dbReference>
<evidence type="ECO:0000313" key="18">
    <source>
        <dbReference type="Proteomes" id="UP001597497"/>
    </source>
</evidence>
<dbReference type="SMART" id="SM00962">
    <property type="entry name" value="SRP54"/>
    <property type="match status" value="1"/>
</dbReference>
<dbReference type="Pfam" id="PF00448">
    <property type="entry name" value="SRP54"/>
    <property type="match status" value="1"/>
</dbReference>
<dbReference type="PANTHER" id="PTHR43134">
    <property type="entry name" value="SIGNAL RECOGNITION PARTICLE RECEPTOR SUBUNIT ALPHA"/>
    <property type="match status" value="1"/>
</dbReference>
<protein>
    <recommendedName>
        <fullName evidence="3 13">Flagellar biosynthesis protein FlhF</fullName>
    </recommendedName>
</protein>
<dbReference type="Gene3D" id="3.40.50.300">
    <property type="entry name" value="P-loop containing nucleotide triphosphate hydrolases"/>
    <property type="match status" value="1"/>
</dbReference>
<evidence type="ECO:0000256" key="8">
    <source>
        <dbReference type="ARBA" id="ARBA00022927"/>
    </source>
</evidence>
<comment type="function">
    <text evidence="12">Necessary for flagellar biosynthesis. May be involved in translocation of the flagellum.</text>
</comment>
<dbReference type="SUPFAM" id="SSF52540">
    <property type="entry name" value="P-loop containing nucleoside triphosphate hydrolases"/>
    <property type="match status" value="1"/>
</dbReference>
<evidence type="ECO:0000313" key="17">
    <source>
        <dbReference type="EMBL" id="MFD2670085.1"/>
    </source>
</evidence>
<keyword evidence="17" id="KW-0966">Cell projection</keyword>
<organism evidence="17 18">
    <name type="scientific">Marinicrinis sediminis</name>
    <dbReference type="NCBI Taxonomy" id="1652465"/>
    <lineage>
        <taxon>Bacteria</taxon>
        <taxon>Bacillati</taxon>
        <taxon>Bacillota</taxon>
        <taxon>Bacilli</taxon>
        <taxon>Bacillales</taxon>
        <taxon>Paenibacillaceae</taxon>
    </lineage>
</organism>
<keyword evidence="6" id="KW-0547">Nucleotide-binding</keyword>
<dbReference type="InterPro" id="IPR047040">
    <property type="entry name" value="FlhF__GTPase_dom"/>
</dbReference>
<dbReference type="NCBIfam" id="TIGR03499">
    <property type="entry name" value="FlhF"/>
    <property type="match status" value="1"/>
</dbReference>
<keyword evidence="10" id="KW-0472">Membrane</keyword>
<comment type="caution">
    <text evidence="17">The sequence shown here is derived from an EMBL/GenBank/DDBJ whole genome shotgun (WGS) entry which is preliminary data.</text>
</comment>
<accession>A0ABW5R5U5</accession>
<comment type="subcellular location">
    <subcellularLocation>
        <location evidence="1">Cell membrane</location>
        <topology evidence="1">Peripheral membrane protein</topology>
        <orientation evidence="1">Cytoplasmic side</orientation>
    </subcellularLocation>
</comment>
<dbReference type="InterPro" id="IPR003593">
    <property type="entry name" value="AAA+_ATPase"/>
</dbReference>
<evidence type="ECO:0000256" key="9">
    <source>
        <dbReference type="ARBA" id="ARBA00023134"/>
    </source>
</evidence>
<evidence type="ECO:0000256" key="5">
    <source>
        <dbReference type="ARBA" id="ARBA00022475"/>
    </source>
</evidence>
<keyword evidence="11" id="KW-1006">Bacterial flagellum protein export</keyword>
<gene>
    <name evidence="17" type="primary">flhF</name>
    <name evidence="17" type="ORF">ACFSUC_00510</name>
</gene>
<evidence type="ECO:0000256" key="7">
    <source>
        <dbReference type="ARBA" id="ARBA00022795"/>
    </source>
</evidence>
<evidence type="ECO:0000256" key="10">
    <source>
        <dbReference type="ARBA" id="ARBA00023136"/>
    </source>
</evidence>
<feature type="domain" description="SRP54-type proteins GTP-binding" evidence="16">
    <location>
        <begin position="249"/>
        <end position="440"/>
    </location>
</feature>
<proteinExistence type="inferred from homology"/>
<keyword evidence="17" id="KW-0969">Cilium</keyword>
<keyword evidence="5" id="KW-1003">Cell membrane</keyword>
<dbReference type="PANTHER" id="PTHR43134:SF3">
    <property type="entry name" value="FLAGELLAR BIOSYNTHESIS PROTEIN FLHF"/>
    <property type="match status" value="1"/>
</dbReference>
<evidence type="ECO:0000259" key="15">
    <source>
        <dbReference type="SMART" id="SM00382"/>
    </source>
</evidence>
<keyword evidence="8" id="KW-0653">Protein transport</keyword>
<feature type="region of interest" description="Disordered" evidence="14">
    <location>
        <begin position="121"/>
        <end position="152"/>
    </location>
</feature>
<evidence type="ECO:0000256" key="14">
    <source>
        <dbReference type="SAM" id="MobiDB-lite"/>
    </source>
</evidence>
<name>A0ABW5R5U5_9BACL</name>
<evidence type="ECO:0000256" key="4">
    <source>
        <dbReference type="ARBA" id="ARBA00022448"/>
    </source>
</evidence>
<reference evidence="18" key="1">
    <citation type="journal article" date="2019" name="Int. J. Syst. Evol. Microbiol.">
        <title>The Global Catalogue of Microorganisms (GCM) 10K type strain sequencing project: providing services to taxonomists for standard genome sequencing and annotation.</title>
        <authorList>
            <consortium name="The Broad Institute Genomics Platform"/>
            <consortium name="The Broad Institute Genome Sequencing Center for Infectious Disease"/>
            <person name="Wu L."/>
            <person name="Ma J."/>
        </authorList>
    </citation>
    <scope>NUCLEOTIDE SEQUENCE [LARGE SCALE GENOMIC DNA]</scope>
    <source>
        <strain evidence="18">KCTC 33676</strain>
    </source>
</reference>
<keyword evidence="9" id="KW-0342">GTP-binding</keyword>
<evidence type="ECO:0000259" key="16">
    <source>
        <dbReference type="SMART" id="SM00962"/>
    </source>
</evidence>
<dbReference type="Proteomes" id="UP001597497">
    <property type="component" value="Unassembled WGS sequence"/>
</dbReference>
<evidence type="ECO:0000256" key="12">
    <source>
        <dbReference type="ARBA" id="ARBA00025337"/>
    </source>
</evidence>
<evidence type="ECO:0000256" key="11">
    <source>
        <dbReference type="ARBA" id="ARBA00023225"/>
    </source>
</evidence>
<sequence length="445" mass="49380">MRVKRYLVDTMPDAMQKIRSELGKDAVILNTKEVKTGGFLGLFSKKKIEVIAAIDSASQSSSSVKSTTAVSGNQPPVSMEGKGRYPMNAYASIHHGSTQPKQAATQESQASAVALLEQEMDRQAPSKAAVEQNQPAESAVNASSAKGSSPETMNSQLWTELRQLKEMLNEMNQDRHAQRHALPVELIGYQSRLKQHGVSESLVKQIMKQASETLKQNSDSSERAARSAVEAAIHAILSKERVQGVRMETKIVNIVGPTGVGKTTTIAKLAAEQVLRHHRKVGFITSDTYRIAAVDQLRTYANILNVPMEVVFSPQEFVKAFEKLQDCDLIFMDTAGRNYRNEMYVSELNSLLAAQKENETFLVLSISAKYEDMKVITENFSKFKLDKVLFTKMDETDSYGSILNLAHDFPLQFSYLTNGQNVPQDIEKLDVDRLIDKLLGEQTDG</sequence>
<evidence type="ECO:0000256" key="3">
    <source>
        <dbReference type="ARBA" id="ARBA00014919"/>
    </source>
</evidence>
<dbReference type="EMBL" id="JBHUMM010000001">
    <property type="protein sequence ID" value="MFD2670085.1"/>
    <property type="molecule type" value="Genomic_DNA"/>
</dbReference>
<dbReference type="InterPro" id="IPR000897">
    <property type="entry name" value="SRP54_GTPase_dom"/>
</dbReference>
<feature type="domain" description="AAA+ ATPase" evidence="15">
    <location>
        <begin position="248"/>
        <end position="441"/>
    </location>
</feature>